<keyword evidence="3" id="KW-0378">Hydrolase</keyword>
<dbReference type="GO" id="GO:0016301">
    <property type="term" value="F:kinase activity"/>
    <property type="evidence" value="ECO:0007669"/>
    <property type="project" value="UniProtKB-KW"/>
</dbReference>
<reference evidence="3 5" key="1">
    <citation type="submission" date="2015-11" db="EMBL/GenBank/DDBJ databases">
        <title>Expanding the genomic diversity of Burkholderia species for the development of highly accurate diagnostics.</title>
        <authorList>
            <person name="Sahl J."/>
            <person name="Keim P."/>
            <person name="Wagner D."/>
        </authorList>
    </citation>
    <scope>NUCLEOTIDE SEQUENCE [LARGE SCALE GENOMIC DNA]</scope>
    <source>
        <strain evidence="3 5">MSMB1960WGS</strain>
    </source>
</reference>
<organism evidence="3">
    <name type="scientific">Burkholderia stagnalis</name>
    <dbReference type="NCBI Taxonomy" id="1503054"/>
    <lineage>
        <taxon>Bacteria</taxon>
        <taxon>Pseudomonadati</taxon>
        <taxon>Pseudomonadota</taxon>
        <taxon>Betaproteobacteria</taxon>
        <taxon>Burkholderiales</taxon>
        <taxon>Burkholderiaceae</taxon>
        <taxon>Burkholderia</taxon>
        <taxon>Burkholderia cepacia complex</taxon>
    </lineage>
</organism>
<evidence type="ECO:0000313" key="5">
    <source>
        <dbReference type="Proteomes" id="UP000068603"/>
    </source>
</evidence>
<dbReference type="GO" id="GO:0005524">
    <property type="term" value="F:ATP binding"/>
    <property type="evidence" value="ECO:0007669"/>
    <property type="project" value="InterPro"/>
</dbReference>
<dbReference type="Proteomes" id="UP000068603">
    <property type="component" value="Unassembled WGS sequence"/>
</dbReference>
<dbReference type="GO" id="GO:0016787">
    <property type="term" value="F:hydrolase activity"/>
    <property type="evidence" value="ECO:0007669"/>
    <property type="project" value="UniProtKB-KW"/>
</dbReference>
<reference evidence="4 6" key="2">
    <citation type="submission" date="2018-08" db="EMBL/GenBank/DDBJ databases">
        <title>Comparative analysis of Burkholderia isolates from Puerto Rico.</title>
        <authorList>
            <person name="Hall C."/>
            <person name="Sahl J."/>
            <person name="Wagner D."/>
        </authorList>
    </citation>
    <scope>NUCLEOTIDE SEQUENCE [LARGE SCALE GENOMIC DNA]</scope>
    <source>
        <strain evidence="4 6">Bp8966</strain>
    </source>
</reference>
<evidence type="ECO:0000313" key="3">
    <source>
        <dbReference type="EMBL" id="KWA54186.1"/>
    </source>
</evidence>
<keyword evidence="2" id="KW-0808">Transferase</keyword>
<dbReference type="InterPro" id="IPR006083">
    <property type="entry name" value="PRK/URK"/>
</dbReference>
<evidence type="ECO:0000313" key="2">
    <source>
        <dbReference type="EMBL" id="KAB0640360.1"/>
    </source>
</evidence>
<evidence type="ECO:0000259" key="1">
    <source>
        <dbReference type="SMART" id="SM00382"/>
    </source>
</evidence>
<sequence length="218" mass="23441">MSGATRVELSVDLAGLADHLRGERNAARRIVAIAGPPGAGKSTFARRLCDELNRSEPETAAVLGMDGFHYDDRVLGARGHRARKGAPHTFDVDGLAAMLGRLRADDGKPVAVPVFDRSLEIARAGAEIIAASVRLVLVEGNYLLFDDPAWAAPRRCFDVTVMLDVPRPVLAARLAARWRELGMDEAGVRAKLDGNDLVNVDLVLSRRAPADFVVRDAG</sequence>
<dbReference type="SUPFAM" id="SSF52540">
    <property type="entry name" value="P-loop containing nucleoside triphosphate hydrolases"/>
    <property type="match status" value="1"/>
</dbReference>
<dbReference type="Proteomes" id="UP000281098">
    <property type="component" value="Unassembled WGS sequence"/>
</dbReference>
<protein>
    <submittedName>
        <fullName evidence="3">Nucleoside triphosphate hydrolase</fullName>
    </submittedName>
    <submittedName>
        <fullName evidence="2">Nucleoside/nucleotide kinase family protein</fullName>
    </submittedName>
</protein>
<dbReference type="PANTHER" id="PTHR10285">
    <property type="entry name" value="URIDINE KINASE"/>
    <property type="match status" value="1"/>
</dbReference>
<dbReference type="InterPro" id="IPR003593">
    <property type="entry name" value="AAA+_ATPase"/>
</dbReference>
<keyword evidence="2" id="KW-0418">Kinase</keyword>
<dbReference type="EMBL" id="QTPM01000024">
    <property type="protein sequence ID" value="RQY90037.1"/>
    <property type="molecule type" value="Genomic_DNA"/>
</dbReference>
<dbReference type="SMART" id="SM00382">
    <property type="entry name" value="AAA"/>
    <property type="match status" value="1"/>
</dbReference>
<dbReference type="EMBL" id="VZOK01000005">
    <property type="protein sequence ID" value="KAB0640360.1"/>
    <property type="molecule type" value="Genomic_DNA"/>
</dbReference>
<accession>A0A108AEA6</accession>
<dbReference type="InterPro" id="IPR027417">
    <property type="entry name" value="P-loop_NTPase"/>
</dbReference>
<keyword evidence="6" id="KW-1185">Reference proteome</keyword>
<gene>
    <name evidence="4" type="ORF">DF017_19730</name>
    <name evidence="2" type="ORF">F7R25_04820</name>
    <name evidence="3" type="ORF">WT44_29530</name>
</gene>
<evidence type="ECO:0000313" key="6">
    <source>
        <dbReference type="Proteomes" id="UP000281098"/>
    </source>
</evidence>
<proteinExistence type="predicted"/>
<evidence type="ECO:0000313" key="7">
    <source>
        <dbReference type="Proteomes" id="UP000473470"/>
    </source>
</evidence>
<dbReference type="STRING" id="1503054.WT74_30370"/>
<dbReference type="EMBL" id="LPHB01000079">
    <property type="protein sequence ID" value="KWA54186.1"/>
    <property type="molecule type" value="Genomic_DNA"/>
</dbReference>
<comment type="caution">
    <text evidence="3">The sequence shown here is derived from an EMBL/GenBank/DDBJ whole genome shotgun (WGS) entry which is preliminary data.</text>
</comment>
<dbReference type="Gene3D" id="3.40.50.300">
    <property type="entry name" value="P-loop containing nucleotide triphosphate hydrolases"/>
    <property type="match status" value="1"/>
</dbReference>
<feature type="domain" description="AAA+ ATPase" evidence="1">
    <location>
        <begin position="27"/>
        <end position="184"/>
    </location>
</feature>
<name>A0A108AEA6_9BURK</name>
<dbReference type="NCBIfam" id="NF006746">
    <property type="entry name" value="PRK09270.1-5"/>
    <property type="match status" value="1"/>
</dbReference>
<reference evidence="2 7" key="3">
    <citation type="submission" date="2019-09" db="EMBL/GenBank/DDBJ databases">
        <title>Draft genome sequences of 48 bacterial type strains from the CCUG.</title>
        <authorList>
            <person name="Tunovic T."/>
            <person name="Pineiro-Iglesias B."/>
            <person name="Unosson C."/>
            <person name="Inganas E."/>
            <person name="Ohlen M."/>
            <person name="Cardew S."/>
            <person name="Jensie-Markopoulos S."/>
            <person name="Salva-Serra F."/>
            <person name="Jaen-Luchoro D."/>
            <person name="Karlsson R."/>
            <person name="Svensson-Stadler L."/>
            <person name="Chun J."/>
            <person name="Moore E."/>
        </authorList>
    </citation>
    <scope>NUCLEOTIDE SEQUENCE [LARGE SCALE GENOMIC DNA]</scope>
    <source>
        <strain evidence="2 7">CCUG 65686</strain>
    </source>
</reference>
<dbReference type="AlphaFoldDB" id="A0A108AEA6"/>
<dbReference type="RefSeq" id="WP_059884635.1">
    <property type="nucleotide sequence ID" value="NZ_CABVPM010000011.1"/>
</dbReference>
<dbReference type="Proteomes" id="UP000473470">
    <property type="component" value="Unassembled WGS sequence"/>
</dbReference>
<evidence type="ECO:0000313" key="4">
    <source>
        <dbReference type="EMBL" id="RQY90037.1"/>
    </source>
</evidence>
<dbReference type="Pfam" id="PF00485">
    <property type="entry name" value="PRK"/>
    <property type="match status" value="1"/>
</dbReference>